<keyword evidence="1" id="KW-0378">Hydrolase</keyword>
<dbReference type="InterPro" id="IPR036157">
    <property type="entry name" value="dUTPase-like_sf"/>
</dbReference>
<dbReference type="EMBL" id="DS989824">
    <property type="protein sequence ID" value="EFR00469.1"/>
    <property type="molecule type" value="Genomic_DNA"/>
</dbReference>
<organism evidence="4">
    <name type="scientific">Arthroderma gypseum (strain ATCC MYA-4604 / CBS 118893)</name>
    <name type="common">Microsporum gypseum</name>
    <dbReference type="NCBI Taxonomy" id="535722"/>
    <lineage>
        <taxon>Eukaryota</taxon>
        <taxon>Fungi</taxon>
        <taxon>Dikarya</taxon>
        <taxon>Ascomycota</taxon>
        <taxon>Pezizomycotina</taxon>
        <taxon>Eurotiomycetes</taxon>
        <taxon>Eurotiomycetidae</taxon>
        <taxon>Onygenales</taxon>
        <taxon>Arthrodermataceae</taxon>
        <taxon>Nannizzia</taxon>
    </lineage>
</organism>
<dbReference type="OrthoDB" id="2874071at2759"/>
<keyword evidence="2" id="KW-0546">Nucleotide metabolism</keyword>
<proteinExistence type="predicted"/>
<protein>
    <submittedName>
        <fullName evidence="3">DeoxyUTP pyrophosphatase</fullName>
    </submittedName>
</protein>
<dbReference type="PANTHER" id="PTHR42680">
    <property type="entry name" value="DCTP DEAMINASE"/>
    <property type="match status" value="1"/>
</dbReference>
<dbReference type="HOGENOM" id="CLU_103451_2_0_1"/>
<keyword evidence="4" id="KW-1185">Reference proteome</keyword>
<dbReference type="GO" id="GO:0008829">
    <property type="term" value="F:dCTP deaminase activity"/>
    <property type="evidence" value="ECO:0007669"/>
    <property type="project" value="InterPro"/>
</dbReference>
<evidence type="ECO:0000256" key="1">
    <source>
        <dbReference type="ARBA" id="ARBA00022801"/>
    </source>
</evidence>
<dbReference type="InterPro" id="IPR033704">
    <property type="entry name" value="dUTPase_trimeric"/>
</dbReference>
<dbReference type="Gene3D" id="2.70.40.10">
    <property type="match status" value="1"/>
</dbReference>
<dbReference type="AlphaFoldDB" id="E4US51"/>
<dbReference type="OMA" id="ISNWASA"/>
<dbReference type="VEuPathDB" id="FungiDB:MGYG_03471"/>
<evidence type="ECO:0000313" key="3">
    <source>
        <dbReference type="EMBL" id="EFR00469.1"/>
    </source>
</evidence>
<dbReference type="PANTHER" id="PTHR42680:SF3">
    <property type="entry name" value="DCTP DEAMINASE"/>
    <property type="match status" value="1"/>
</dbReference>
<evidence type="ECO:0000256" key="2">
    <source>
        <dbReference type="ARBA" id="ARBA00023080"/>
    </source>
</evidence>
<evidence type="ECO:0000313" key="4">
    <source>
        <dbReference type="Proteomes" id="UP000002669"/>
    </source>
</evidence>
<reference evidence="4" key="1">
    <citation type="journal article" date="2012" name="MBio">
        <title>Comparative genome analysis of Trichophyton rubrum and related dermatophytes reveals candidate genes involved in infection.</title>
        <authorList>
            <person name="Martinez D.A."/>
            <person name="Oliver B.G."/>
            <person name="Graeser Y."/>
            <person name="Goldberg J.M."/>
            <person name="Li W."/>
            <person name="Martinez-Rossi N.M."/>
            <person name="Monod M."/>
            <person name="Shelest E."/>
            <person name="Barton R.C."/>
            <person name="Birch E."/>
            <person name="Brakhage A.A."/>
            <person name="Chen Z."/>
            <person name="Gurr S.J."/>
            <person name="Heiman D."/>
            <person name="Heitman J."/>
            <person name="Kosti I."/>
            <person name="Rossi A."/>
            <person name="Saif S."/>
            <person name="Samalova M."/>
            <person name="Saunders C.W."/>
            <person name="Shea T."/>
            <person name="Summerbell R.C."/>
            <person name="Xu J."/>
            <person name="Young S."/>
            <person name="Zeng Q."/>
            <person name="Birren B.W."/>
            <person name="Cuomo C.A."/>
            <person name="White T.C."/>
        </authorList>
    </citation>
    <scope>NUCLEOTIDE SEQUENCE [LARGE SCALE GENOMIC DNA]</scope>
    <source>
        <strain evidence="4">ATCC MYA-4604 / CBS 118893</strain>
    </source>
</reference>
<accession>E4US51</accession>
<dbReference type="GeneID" id="10028561"/>
<dbReference type="InParanoid" id="E4US51"/>
<name>E4US51_ARTGP</name>
<dbReference type="Pfam" id="PF22769">
    <property type="entry name" value="DCD"/>
    <property type="match status" value="1"/>
</dbReference>
<dbReference type="CDD" id="cd07557">
    <property type="entry name" value="trimeric_dUTPase"/>
    <property type="match status" value="1"/>
</dbReference>
<dbReference type="InterPro" id="IPR011962">
    <property type="entry name" value="dCTP_deaminase"/>
</dbReference>
<dbReference type="GO" id="GO:0006229">
    <property type="term" value="P:dUTP biosynthetic process"/>
    <property type="evidence" value="ECO:0007669"/>
    <property type="project" value="InterPro"/>
</dbReference>
<dbReference type="Proteomes" id="UP000002669">
    <property type="component" value="Unassembled WGS sequence"/>
</dbReference>
<sequence length="135" mass="14341">MILSGCEVVSRQLVRNLQQVIQQQQPCGVDLTLRQISNWASAATIDDDNSNLQNPQNCIASVFPRSSLWRPGVSINAGVVDAGYEGAVGALLVVMNPNGIVLHTNAKLAQIVFEEMGYNTAASTSSQQVALDATG</sequence>
<dbReference type="SUPFAM" id="SSF51283">
    <property type="entry name" value="dUTPase-like"/>
    <property type="match status" value="1"/>
</dbReference>
<gene>
    <name evidence="3" type="ORF">MGYG_03471</name>
</gene>
<dbReference type="eggNOG" id="ENOG502RZDE">
    <property type="taxonomic scope" value="Eukaryota"/>
</dbReference>
<dbReference type="RefSeq" id="XP_003173299.1">
    <property type="nucleotide sequence ID" value="XM_003173251.1"/>
</dbReference>